<comment type="caution">
    <text evidence="2">The sequence shown here is derived from an EMBL/GenBank/DDBJ whole genome shotgun (WGS) entry which is preliminary data.</text>
</comment>
<dbReference type="PANTHER" id="PTHR10828:SF38">
    <property type="entry name" value="ARSENICAL-RESISTANCE PROTEIN 2-RELATED"/>
    <property type="match status" value="1"/>
</dbReference>
<reference evidence="2" key="1">
    <citation type="submission" date="2022-10" db="EMBL/GenBank/DDBJ databases">
        <title>Culturing micro-colonial fungi from biological soil crusts in the Mojave desert and describing Neophaeococcomyces mojavensis, and introducing the new genera and species Taxawa tesnikishii.</title>
        <authorList>
            <person name="Kurbessoian T."/>
            <person name="Stajich J.E."/>
        </authorList>
    </citation>
    <scope>NUCLEOTIDE SEQUENCE</scope>
    <source>
        <strain evidence="2">TK_41</strain>
    </source>
</reference>
<dbReference type="InterPro" id="IPR036873">
    <property type="entry name" value="Rhodanese-like_dom_sf"/>
</dbReference>
<organism evidence="2 3">
    <name type="scientific">Cladophialophora chaetospira</name>
    <dbReference type="NCBI Taxonomy" id="386627"/>
    <lineage>
        <taxon>Eukaryota</taxon>
        <taxon>Fungi</taxon>
        <taxon>Dikarya</taxon>
        <taxon>Ascomycota</taxon>
        <taxon>Pezizomycotina</taxon>
        <taxon>Eurotiomycetes</taxon>
        <taxon>Chaetothyriomycetidae</taxon>
        <taxon>Chaetothyriales</taxon>
        <taxon>Herpotrichiellaceae</taxon>
        <taxon>Cladophialophora</taxon>
    </lineage>
</organism>
<dbReference type="InterPro" id="IPR001763">
    <property type="entry name" value="Rhodanese-like_dom"/>
</dbReference>
<proteinExistence type="predicted"/>
<keyword evidence="3" id="KW-1185">Reference proteome</keyword>
<protein>
    <submittedName>
        <fullName evidence="2">Cdc25 phosphatase Ibp1</fullName>
        <ecNumber evidence="2">3.1.3.48</ecNumber>
    </submittedName>
</protein>
<gene>
    <name evidence="2" type="primary">ibp1</name>
    <name evidence="2" type="ORF">H2200_007874</name>
</gene>
<dbReference type="Gene3D" id="3.40.250.10">
    <property type="entry name" value="Rhodanese-like domain"/>
    <property type="match status" value="1"/>
</dbReference>
<sequence>MAARHSTTSLETVRLYNTLLPKDYMISKRALPGLLKHTSFTTIPPSRSLHQHHINPKMSSDSKPITLSSLTFVRPASLAQLLLDPAEKAKIAIIDVRDSDHIGGNIIDSQWIPTNQLDVKIPELLRTLKDKEKVVFHCMLSQQRGPSAALAYARAKQRVEQREAKEAATVGETKEEGGEKKAKQEICVLEGGFGSWQATFGEDPRLTKDYQPDIWL</sequence>
<dbReference type="Pfam" id="PF00581">
    <property type="entry name" value="Rhodanese"/>
    <property type="match status" value="1"/>
</dbReference>
<evidence type="ECO:0000313" key="3">
    <source>
        <dbReference type="Proteomes" id="UP001172673"/>
    </source>
</evidence>
<name>A0AA39CH14_9EURO</name>
<evidence type="ECO:0000313" key="2">
    <source>
        <dbReference type="EMBL" id="KAJ9607795.1"/>
    </source>
</evidence>
<dbReference type="SMART" id="SM00450">
    <property type="entry name" value="RHOD"/>
    <property type="match status" value="1"/>
</dbReference>
<dbReference type="Proteomes" id="UP001172673">
    <property type="component" value="Unassembled WGS sequence"/>
</dbReference>
<evidence type="ECO:0000259" key="1">
    <source>
        <dbReference type="PROSITE" id="PS50206"/>
    </source>
</evidence>
<dbReference type="AlphaFoldDB" id="A0AA39CH14"/>
<dbReference type="PANTHER" id="PTHR10828">
    <property type="entry name" value="M-PHASE INDUCER PHOSPHATASE DUAL SPECIFICITY PHOSPHATASE CDC25"/>
    <property type="match status" value="1"/>
</dbReference>
<feature type="domain" description="Rhodanese" evidence="1">
    <location>
        <begin position="87"/>
        <end position="205"/>
    </location>
</feature>
<dbReference type="EC" id="3.1.3.48" evidence="2"/>
<dbReference type="GO" id="GO:0004725">
    <property type="term" value="F:protein tyrosine phosphatase activity"/>
    <property type="evidence" value="ECO:0007669"/>
    <property type="project" value="UniProtKB-EC"/>
</dbReference>
<dbReference type="GO" id="GO:0005634">
    <property type="term" value="C:nucleus"/>
    <property type="evidence" value="ECO:0007669"/>
    <property type="project" value="TreeGrafter"/>
</dbReference>
<dbReference type="GO" id="GO:0005737">
    <property type="term" value="C:cytoplasm"/>
    <property type="evidence" value="ECO:0007669"/>
    <property type="project" value="TreeGrafter"/>
</dbReference>
<dbReference type="EMBL" id="JAPDRK010000011">
    <property type="protein sequence ID" value="KAJ9607795.1"/>
    <property type="molecule type" value="Genomic_DNA"/>
</dbReference>
<keyword evidence="2" id="KW-0378">Hydrolase</keyword>
<accession>A0AA39CH14</accession>
<dbReference type="PROSITE" id="PS50206">
    <property type="entry name" value="RHODANESE_3"/>
    <property type="match status" value="1"/>
</dbReference>
<dbReference type="SUPFAM" id="SSF52821">
    <property type="entry name" value="Rhodanese/Cell cycle control phosphatase"/>
    <property type="match status" value="1"/>
</dbReference>